<organism evidence="3 5">
    <name type="scientific">Enterococcus silesiacus</name>
    <dbReference type="NCBI Taxonomy" id="332949"/>
    <lineage>
        <taxon>Bacteria</taxon>
        <taxon>Bacillati</taxon>
        <taxon>Bacillota</taxon>
        <taxon>Bacilli</taxon>
        <taxon>Lactobacillales</taxon>
        <taxon>Enterococcaceae</taxon>
        <taxon>Enterococcus</taxon>
    </lineage>
</organism>
<reference evidence="2 4" key="2">
    <citation type="submission" date="2015-12" db="EMBL/GenBank/DDBJ databases">
        <authorList>
            <person name="Lauer A."/>
            <person name="Humrighouse B."/>
            <person name="Loparev V."/>
            <person name="Shewmaker P.L."/>
            <person name="Whitney A.M."/>
            <person name="McLaughlin R.W."/>
        </authorList>
    </citation>
    <scope>NUCLEOTIDE SEQUENCE [LARGE SCALE GENOMIC DNA]</scope>
    <source>
        <strain evidence="2 4">LMG 23085</strain>
    </source>
</reference>
<dbReference type="AlphaFoldDB" id="A0A0S3KAD8"/>
<evidence type="ECO:0000259" key="1">
    <source>
        <dbReference type="PROSITE" id="PS51186"/>
    </source>
</evidence>
<dbReference type="CDD" id="cd04301">
    <property type="entry name" value="NAT_SF"/>
    <property type="match status" value="1"/>
</dbReference>
<sequence>MVIYLRTATAADLPEIMQIIYAARRLLEKNKVPQWQNGEGPNVLQLEQDIARQQCYLLIVDQHIAGLGIISTDKEAPYEQIKKGQWLETTRDYAVLHRVALAPAYQGKGLALTLMNFLVTVARLSDHLDIRIDTHPQNIAMQQLVKKAGFVYRGDILLPVPDGERVAYQLILS</sequence>
<dbReference type="PROSITE" id="PS51186">
    <property type="entry name" value="GNAT"/>
    <property type="match status" value="1"/>
</dbReference>
<dbReference type="InterPro" id="IPR016181">
    <property type="entry name" value="Acyl_CoA_acyltransferase"/>
</dbReference>
<protein>
    <submittedName>
        <fullName evidence="2">Acetyltransferase</fullName>
    </submittedName>
</protein>
<feature type="domain" description="N-acetyltransferase" evidence="1">
    <location>
        <begin position="3"/>
        <end position="173"/>
    </location>
</feature>
<dbReference type="RefSeq" id="WP_071878326.1">
    <property type="nucleotide sequence ID" value="NZ_JXLC01000018.1"/>
</dbReference>
<dbReference type="GO" id="GO:0016747">
    <property type="term" value="F:acyltransferase activity, transferring groups other than amino-acyl groups"/>
    <property type="evidence" value="ECO:0007669"/>
    <property type="project" value="InterPro"/>
</dbReference>
<gene>
    <name evidence="2" type="ORF">ATZ33_07840</name>
    <name evidence="3" type="ORF">RV15_GL001024</name>
</gene>
<evidence type="ECO:0000313" key="4">
    <source>
        <dbReference type="Proteomes" id="UP000065511"/>
    </source>
</evidence>
<dbReference type="Gene3D" id="3.40.630.30">
    <property type="match status" value="1"/>
</dbReference>
<dbReference type="Pfam" id="PF00583">
    <property type="entry name" value="Acetyltransf_1"/>
    <property type="match status" value="1"/>
</dbReference>
<dbReference type="Proteomes" id="UP000065511">
    <property type="component" value="Chromosome"/>
</dbReference>
<dbReference type="SUPFAM" id="SSF55729">
    <property type="entry name" value="Acyl-CoA N-acyltransferases (Nat)"/>
    <property type="match status" value="1"/>
</dbReference>
<proteinExistence type="predicted"/>
<dbReference type="EMBL" id="JXLC01000018">
    <property type="protein sequence ID" value="OJG90673.1"/>
    <property type="molecule type" value="Genomic_DNA"/>
</dbReference>
<dbReference type="KEGG" id="ess:ATZ33_07840"/>
<reference evidence="3 5" key="1">
    <citation type="submission" date="2014-12" db="EMBL/GenBank/DDBJ databases">
        <title>Draft genome sequences of 29 type strains of Enterococci.</title>
        <authorList>
            <person name="Zhong Z."/>
            <person name="Sun Z."/>
            <person name="Liu W."/>
            <person name="Zhang W."/>
            <person name="Zhang H."/>
        </authorList>
    </citation>
    <scope>NUCLEOTIDE SEQUENCE [LARGE SCALE GENOMIC DNA]</scope>
    <source>
        <strain evidence="3 5">DSM 22801</strain>
    </source>
</reference>
<dbReference type="OrthoDB" id="9796381at2"/>
<evidence type="ECO:0000313" key="3">
    <source>
        <dbReference type="EMBL" id="OJG90673.1"/>
    </source>
</evidence>
<dbReference type="EMBL" id="CP013614">
    <property type="protein sequence ID" value="ALS01281.1"/>
    <property type="molecule type" value="Genomic_DNA"/>
</dbReference>
<name>A0A0S3KAD8_9ENTE</name>
<dbReference type="Proteomes" id="UP000183039">
    <property type="component" value="Unassembled WGS sequence"/>
</dbReference>
<evidence type="ECO:0000313" key="2">
    <source>
        <dbReference type="EMBL" id="ALS01281.1"/>
    </source>
</evidence>
<evidence type="ECO:0000313" key="5">
    <source>
        <dbReference type="Proteomes" id="UP000183039"/>
    </source>
</evidence>
<keyword evidence="4" id="KW-1185">Reference proteome</keyword>
<accession>A0A0S3KAD8</accession>
<dbReference type="InterPro" id="IPR000182">
    <property type="entry name" value="GNAT_dom"/>
</dbReference>